<dbReference type="InterPro" id="IPR018114">
    <property type="entry name" value="TRYPSIN_HIS"/>
</dbReference>
<evidence type="ECO:0000256" key="1">
    <source>
        <dbReference type="ARBA" id="ARBA00007664"/>
    </source>
</evidence>
<dbReference type="PROSITE" id="PS50240">
    <property type="entry name" value="TRYPSIN_DOM"/>
    <property type="match status" value="1"/>
</dbReference>
<dbReference type="InterPro" id="IPR001314">
    <property type="entry name" value="Peptidase_S1A"/>
</dbReference>
<gene>
    <name evidence="7" type="ORF">GCM10011583_03840</name>
</gene>
<dbReference type="InterPro" id="IPR050430">
    <property type="entry name" value="Peptidase_S1"/>
</dbReference>
<evidence type="ECO:0000256" key="4">
    <source>
        <dbReference type="RuleBase" id="RU363034"/>
    </source>
</evidence>
<keyword evidence="3" id="KW-1015">Disulfide bond</keyword>
<dbReference type="SUPFAM" id="SSF50494">
    <property type="entry name" value="Trypsin-like serine proteases"/>
    <property type="match status" value="1"/>
</dbReference>
<evidence type="ECO:0000256" key="5">
    <source>
        <dbReference type="SAM" id="SignalP"/>
    </source>
</evidence>
<comment type="similarity">
    <text evidence="1">Belongs to the peptidase S1 family.</text>
</comment>
<keyword evidence="4" id="KW-0720">Serine protease</keyword>
<dbReference type="InterPro" id="IPR043504">
    <property type="entry name" value="Peptidase_S1_PA_chymotrypsin"/>
</dbReference>
<evidence type="ECO:0000259" key="6">
    <source>
        <dbReference type="PROSITE" id="PS50240"/>
    </source>
</evidence>
<name>A0ABQ2DW76_9ACTN</name>
<organism evidence="7 8">
    <name type="scientific">Streptomyces camponoticapitis</name>
    <dbReference type="NCBI Taxonomy" id="1616125"/>
    <lineage>
        <taxon>Bacteria</taxon>
        <taxon>Bacillati</taxon>
        <taxon>Actinomycetota</taxon>
        <taxon>Actinomycetes</taxon>
        <taxon>Kitasatosporales</taxon>
        <taxon>Streptomycetaceae</taxon>
        <taxon>Streptomyces</taxon>
    </lineage>
</organism>
<dbReference type="PROSITE" id="PS00135">
    <property type="entry name" value="TRYPSIN_SER"/>
    <property type="match status" value="1"/>
</dbReference>
<dbReference type="Proteomes" id="UP000660265">
    <property type="component" value="Unassembled WGS sequence"/>
</dbReference>
<reference evidence="8" key="1">
    <citation type="journal article" date="2019" name="Int. J. Syst. Evol. Microbiol.">
        <title>The Global Catalogue of Microorganisms (GCM) 10K type strain sequencing project: providing services to taxonomists for standard genome sequencing and annotation.</title>
        <authorList>
            <consortium name="The Broad Institute Genomics Platform"/>
            <consortium name="The Broad Institute Genome Sequencing Center for Infectious Disease"/>
            <person name="Wu L."/>
            <person name="Ma J."/>
        </authorList>
    </citation>
    <scope>NUCLEOTIDE SEQUENCE [LARGE SCALE GENOMIC DNA]</scope>
    <source>
        <strain evidence="8">CGMCC 4.7275</strain>
    </source>
</reference>
<dbReference type="PRINTS" id="PR00722">
    <property type="entry name" value="CHYMOTRYPSIN"/>
</dbReference>
<dbReference type="PANTHER" id="PTHR24276">
    <property type="entry name" value="POLYSERASE-RELATED"/>
    <property type="match status" value="1"/>
</dbReference>
<dbReference type="PANTHER" id="PTHR24276:SF98">
    <property type="entry name" value="FI18310P1-RELATED"/>
    <property type="match status" value="1"/>
</dbReference>
<keyword evidence="8" id="KW-1185">Reference proteome</keyword>
<dbReference type="RefSeq" id="WP_189105452.1">
    <property type="nucleotide sequence ID" value="NZ_BMMV01000001.1"/>
</dbReference>
<dbReference type="EMBL" id="BMMV01000001">
    <property type="protein sequence ID" value="GGJ75626.1"/>
    <property type="molecule type" value="Genomic_DNA"/>
</dbReference>
<dbReference type="InterPro" id="IPR033116">
    <property type="entry name" value="TRYPSIN_SER"/>
</dbReference>
<dbReference type="PROSITE" id="PS00134">
    <property type="entry name" value="TRYPSIN_HIS"/>
    <property type="match status" value="1"/>
</dbReference>
<feature type="domain" description="Peptidase S1" evidence="6">
    <location>
        <begin position="51"/>
        <end position="308"/>
    </location>
</feature>
<dbReference type="Pfam" id="PF13517">
    <property type="entry name" value="FG-GAP_3"/>
    <property type="match status" value="1"/>
</dbReference>
<evidence type="ECO:0000313" key="7">
    <source>
        <dbReference type="EMBL" id="GGJ75626.1"/>
    </source>
</evidence>
<dbReference type="SUPFAM" id="SSF69318">
    <property type="entry name" value="Integrin alpha N-terminal domain"/>
    <property type="match status" value="1"/>
</dbReference>
<dbReference type="CDD" id="cd00190">
    <property type="entry name" value="Tryp_SPc"/>
    <property type="match status" value="1"/>
</dbReference>
<dbReference type="InterPro" id="IPR001254">
    <property type="entry name" value="Trypsin_dom"/>
</dbReference>
<protein>
    <recommendedName>
        <fullName evidence="6">Peptidase S1 domain-containing protein</fullName>
    </recommendedName>
</protein>
<keyword evidence="4" id="KW-0378">Hydrolase</keyword>
<dbReference type="Gene3D" id="2.40.10.10">
    <property type="entry name" value="Trypsin-like serine proteases"/>
    <property type="match status" value="1"/>
</dbReference>
<dbReference type="SMART" id="SM00020">
    <property type="entry name" value="Tryp_SPc"/>
    <property type="match status" value="1"/>
</dbReference>
<proteinExistence type="inferred from homology"/>
<dbReference type="InterPro" id="IPR028994">
    <property type="entry name" value="Integrin_alpha_N"/>
</dbReference>
<dbReference type="Pfam" id="PF00089">
    <property type="entry name" value="Trypsin"/>
    <property type="match status" value="1"/>
</dbReference>
<evidence type="ECO:0000256" key="2">
    <source>
        <dbReference type="ARBA" id="ARBA00022729"/>
    </source>
</evidence>
<comment type="caution">
    <text evidence="7">The sequence shown here is derived from an EMBL/GenBank/DDBJ whole genome shotgun (WGS) entry which is preliminary data.</text>
</comment>
<evidence type="ECO:0000313" key="8">
    <source>
        <dbReference type="Proteomes" id="UP000660265"/>
    </source>
</evidence>
<dbReference type="Pfam" id="PF01839">
    <property type="entry name" value="FG-GAP"/>
    <property type="match status" value="1"/>
</dbReference>
<feature type="chain" id="PRO_5045832581" description="Peptidase S1 domain-containing protein" evidence="5">
    <location>
        <begin position="26"/>
        <end position="562"/>
    </location>
</feature>
<dbReference type="Gene3D" id="2.130.10.130">
    <property type="entry name" value="Integrin alpha, N-terminal"/>
    <property type="match status" value="2"/>
</dbReference>
<sequence length="562" mass="58589">MRRLIAAGAATLAMLAGGLVATAQAADGGGETFLPPKGAEVVSSKEASPRIIGGTNTSISSAPWMVQLLFEFDNDGLFYFTCGGTLVAPNKVLTAAHCVTDENGKALDMVGHGMILAGTAKLAGGPNDEGTAVTISRSYFAGSYNAAEIDNDIALLTLSKPLTNTPAQPASYGDTARYAAGTTATTYGWGMIGSNPDFDPLSDTLQRVEQPLRSDAECTENLDSAVNTPGAYKPGHMICAGEGGTGDNSTGKATCPGDSGSPMMVSGRIIGITSWGPATPSEYCNLPGTYDAYTKVSTYMPAIQPRIADSNFSRDHRADPWARTTSDGKAYTFTSTGEKLAARKAFTGTFSAYNLVVQTDLNRDGYQDLVARGGSGDVYWLHRSASSATYVKTKIFSAWNTFRAIVTPGDVNGDGKPDLLAVASTGQLRLYPGQGNGKFSASTAVGTGYQAYNQVRGQGDLTNDGKADLLVRRGGTNALFLVKGTGKSTAPFEAPVQVRPDWSLYNLIVTPGDVNGDGKADVLVRTTGGTLSLLKGTGKATSEIFATPVSLGTGWNSYYSIA</sequence>
<evidence type="ECO:0000256" key="3">
    <source>
        <dbReference type="ARBA" id="ARBA00023157"/>
    </source>
</evidence>
<keyword evidence="4" id="KW-0645">Protease</keyword>
<dbReference type="InterPro" id="IPR009003">
    <property type="entry name" value="Peptidase_S1_PA"/>
</dbReference>
<dbReference type="InterPro" id="IPR013517">
    <property type="entry name" value="FG-GAP"/>
</dbReference>
<accession>A0ABQ2DW76</accession>
<keyword evidence="2 5" id="KW-0732">Signal</keyword>
<feature type="signal peptide" evidence="5">
    <location>
        <begin position="1"/>
        <end position="25"/>
    </location>
</feature>